<proteinExistence type="predicted"/>
<accession>A0A402CZD2</accession>
<name>A0A402CZD2_9BACT</name>
<organism evidence="1 2">
    <name type="scientific">Capsulimonas corticalis</name>
    <dbReference type="NCBI Taxonomy" id="2219043"/>
    <lineage>
        <taxon>Bacteria</taxon>
        <taxon>Bacillati</taxon>
        <taxon>Armatimonadota</taxon>
        <taxon>Armatimonadia</taxon>
        <taxon>Capsulimonadales</taxon>
        <taxon>Capsulimonadaceae</taxon>
        <taxon>Capsulimonas</taxon>
    </lineage>
</organism>
<protein>
    <submittedName>
        <fullName evidence="1">Uncharacterized protein</fullName>
    </submittedName>
</protein>
<dbReference type="KEGG" id="ccot:CCAX7_15010"/>
<evidence type="ECO:0000313" key="2">
    <source>
        <dbReference type="Proteomes" id="UP000287394"/>
    </source>
</evidence>
<gene>
    <name evidence="1" type="ORF">CCAX7_15010</name>
</gene>
<evidence type="ECO:0000313" key="1">
    <source>
        <dbReference type="EMBL" id="BDI29450.1"/>
    </source>
</evidence>
<dbReference type="Proteomes" id="UP000287394">
    <property type="component" value="Chromosome"/>
</dbReference>
<dbReference type="EMBL" id="AP025739">
    <property type="protein sequence ID" value="BDI29450.1"/>
    <property type="molecule type" value="Genomic_DNA"/>
</dbReference>
<keyword evidence="2" id="KW-1185">Reference proteome</keyword>
<dbReference type="RefSeq" id="WP_119322666.1">
    <property type="nucleotide sequence ID" value="NZ_AP025739.1"/>
</dbReference>
<reference evidence="1 2" key="1">
    <citation type="journal article" date="2019" name="Int. J. Syst. Evol. Microbiol.">
        <title>Capsulimonas corticalis gen. nov., sp. nov., an aerobic capsulated bacterium, of a novel bacterial order, Capsulimonadales ord. nov., of the class Armatimonadia of the phylum Armatimonadetes.</title>
        <authorList>
            <person name="Li J."/>
            <person name="Kudo C."/>
            <person name="Tonouchi A."/>
        </authorList>
    </citation>
    <scope>NUCLEOTIDE SEQUENCE [LARGE SCALE GENOMIC DNA]</scope>
    <source>
        <strain evidence="1 2">AX-7</strain>
    </source>
</reference>
<sequence>MAYEPDLRQQIAELKIMVEQHQEGLKLITKALAYISLKLNIDGDPEDEARIRQIISEAKSQL</sequence>
<dbReference type="AlphaFoldDB" id="A0A402CZD2"/>